<evidence type="ECO:0000313" key="2">
    <source>
        <dbReference type="EMBL" id="KAL0062798.1"/>
    </source>
</evidence>
<organism evidence="2 3">
    <name type="scientific">Marasmius tenuissimus</name>
    <dbReference type="NCBI Taxonomy" id="585030"/>
    <lineage>
        <taxon>Eukaryota</taxon>
        <taxon>Fungi</taxon>
        <taxon>Dikarya</taxon>
        <taxon>Basidiomycota</taxon>
        <taxon>Agaricomycotina</taxon>
        <taxon>Agaricomycetes</taxon>
        <taxon>Agaricomycetidae</taxon>
        <taxon>Agaricales</taxon>
        <taxon>Marasmiineae</taxon>
        <taxon>Marasmiaceae</taxon>
        <taxon>Marasmius</taxon>
    </lineage>
</organism>
<comment type="caution">
    <text evidence="2">The sequence shown here is derived from an EMBL/GenBank/DDBJ whole genome shotgun (WGS) entry which is preliminary data.</text>
</comment>
<dbReference type="SUPFAM" id="SSF55729">
    <property type="entry name" value="Acyl-CoA N-acyltransferases (Nat)"/>
    <property type="match status" value="1"/>
</dbReference>
<accession>A0ABR2ZN11</accession>
<dbReference type="InterPro" id="IPR046366">
    <property type="entry name" value="MPAB"/>
</dbReference>
<dbReference type="InterPro" id="IPR016181">
    <property type="entry name" value="Acyl_CoA_acyltransferase"/>
</dbReference>
<dbReference type="Pfam" id="PF09995">
    <property type="entry name" value="MPAB_Lcp_cat"/>
    <property type="match status" value="1"/>
</dbReference>
<dbReference type="EMBL" id="JBBXMP010000096">
    <property type="protein sequence ID" value="KAL0062798.1"/>
    <property type="molecule type" value="Genomic_DNA"/>
</dbReference>
<dbReference type="Pfam" id="PF13302">
    <property type="entry name" value="Acetyltransf_3"/>
    <property type="match status" value="1"/>
</dbReference>
<gene>
    <name evidence="2" type="ORF">AAF712_010336</name>
</gene>
<sequence>MVTRYELPRVTGFGVAFALFKTYAIPTISKTLASTTEIMSGDSVSRRLADGAASQTGIFIATWTQCPLDGKTIDPGAIARGDLNDPRANLAIARVNWLHSRYKISNDDYLYTLALFIFEPEVWAAKYGWRSLSTLECYAFYMTWVEVGKRMGIQDIPESPDDFKDWVKVRVFPPEIRDADAHPIKEYEARVRYPAQTNHDVAVATIEELIRLLPGGFASKNLARKLSVAVLEDDVRKAMMLEEQPKYLKVSLDIFLKFTAWRIRYFHLPAFKKSSVANPDFPDNPPLMHPEYFQFRPWYKPESKWFLGRWWDELQVLFGRHEDVPSKRYKSEGYRLDTMGPARYEHEHATEVFENWKAAPHLLTYLPFGPYASAEEFLENLWEGRLKKNFGDAYFVVYDKTRLDENQKPQMAGTIAFINSSAEDLSTEIGCIVVFPQFQRTHVTSNAVGLMMHYALDLPKDGGIGCRRVQWMANALNSASVGFAKKMGFELEGIIKWHRAIPQSKAVGHNGSAIREGDPRGGYLARDTAMLATYWDVWENGGREKVDERMARTS</sequence>
<proteinExistence type="predicted"/>
<dbReference type="PANTHER" id="PTHR36124">
    <property type="match status" value="1"/>
</dbReference>
<dbReference type="PANTHER" id="PTHR36124:SF1">
    <property type="entry name" value="ER-BOUND OXYGENASE MPAB_MPAB'_RUBBER OXYGENASE CATALYTIC DOMAIN-CONTAINING PROTEIN"/>
    <property type="match status" value="1"/>
</dbReference>
<evidence type="ECO:0000313" key="3">
    <source>
        <dbReference type="Proteomes" id="UP001437256"/>
    </source>
</evidence>
<dbReference type="PROSITE" id="PS51186">
    <property type="entry name" value="GNAT"/>
    <property type="match status" value="1"/>
</dbReference>
<feature type="domain" description="N-acetyltransferase" evidence="1">
    <location>
        <begin position="363"/>
        <end position="508"/>
    </location>
</feature>
<dbReference type="InterPro" id="IPR000182">
    <property type="entry name" value="GNAT_dom"/>
</dbReference>
<reference evidence="2 3" key="1">
    <citation type="submission" date="2024-05" db="EMBL/GenBank/DDBJ databases">
        <title>A draft genome resource for the thread blight pathogen Marasmius tenuissimus strain MS-2.</title>
        <authorList>
            <person name="Yulfo-Soto G.E."/>
            <person name="Baruah I.K."/>
            <person name="Amoako-Attah I."/>
            <person name="Bukari Y."/>
            <person name="Meinhardt L.W."/>
            <person name="Bailey B.A."/>
            <person name="Cohen S.P."/>
        </authorList>
    </citation>
    <scope>NUCLEOTIDE SEQUENCE [LARGE SCALE GENOMIC DNA]</scope>
    <source>
        <strain evidence="2 3">MS-2</strain>
    </source>
</reference>
<keyword evidence="3" id="KW-1185">Reference proteome</keyword>
<name>A0ABR2ZN11_9AGAR</name>
<dbReference type="Proteomes" id="UP001437256">
    <property type="component" value="Unassembled WGS sequence"/>
</dbReference>
<dbReference type="InterPro" id="IPR018713">
    <property type="entry name" value="MPAB/Lcp_cat_dom"/>
</dbReference>
<dbReference type="Gene3D" id="3.40.630.30">
    <property type="match status" value="1"/>
</dbReference>
<evidence type="ECO:0000259" key="1">
    <source>
        <dbReference type="PROSITE" id="PS51186"/>
    </source>
</evidence>
<protein>
    <recommendedName>
        <fullName evidence="1">N-acetyltransferase domain-containing protein</fullName>
    </recommendedName>
</protein>